<keyword evidence="5" id="KW-1185">Reference proteome</keyword>
<dbReference type="AlphaFoldDB" id="A0A8S3SWU5"/>
<feature type="compositionally biased region" description="Basic residues" evidence="1">
    <location>
        <begin position="190"/>
        <end position="208"/>
    </location>
</feature>
<evidence type="ECO:0000259" key="3">
    <source>
        <dbReference type="Pfam" id="PF00755"/>
    </source>
</evidence>
<feature type="region of interest" description="Disordered" evidence="1">
    <location>
        <begin position="190"/>
        <end position="213"/>
    </location>
</feature>
<dbReference type="OrthoDB" id="240216at2759"/>
<dbReference type="EMBL" id="CAJPWZ010001797">
    <property type="protein sequence ID" value="CAG2224183.1"/>
    <property type="molecule type" value="Genomic_DNA"/>
</dbReference>
<evidence type="ECO:0000313" key="4">
    <source>
        <dbReference type="EMBL" id="CAG2224183.1"/>
    </source>
</evidence>
<dbReference type="InterPro" id="IPR039551">
    <property type="entry name" value="Cho/carn_acyl_trans"/>
</dbReference>
<gene>
    <name evidence="4" type="ORF">MEDL_37398</name>
</gene>
<feature type="chain" id="PRO_5035713473" description="Choline/carnitine acyltransferase domain-containing protein" evidence="2">
    <location>
        <begin position="20"/>
        <end position="439"/>
    </location>
</feature>
<name>A0A8S3SWU5_MYTED</name>
<dbReference type="InterPro" id="IPR042231">
    <property type="entry name" value="Cho/carn_acyl_trans_2"/>
</dbReference>
<protein>
    <recommendedName>
        <fullName evidence="3">Choline/carnitine acyltransferase domain-containing protein</fullName>
    </recommendedName>
</protein>
<dbReference type="SUPFAM" id="SSF52777">
    <property type="entry name" value="CoA-dependent acyltransferases"/>
    <property type="match status" value="1"/>
</dbReference>
<reference evidence="4" key="1">
    <citation type="submission" date="2021-03" db="EMBL/GenBank/DDBJ databases">
        <authorList>
            <person name="Bekaert M."/>
        </authorList>
    </citation>
    <scope>NUCLEOTIDE SEQUENCE</scope>
</reference>
<feature type="signal peptide" evidence="2">
    <location>
        <begin position="1"/>
        <end position="19"/>
    </location>
</feature>
<sequence>MVQWPWLTAIAESCSHIAALLFKVEAAVRLGYTTKLCTELPCKWIADFVKKVQPAPVKDIQFYKTSCINKAKKVKVRHLSSTQQEQQTLLQTVHACNSKPVVLNMACKPLKPKPVRRKIFLWKKAEIHNIKEDLQNFITTFKNIKDRSVESLWQAFKTAVQTTIEKRVPTKMTLGRNTHPWINTTIRRKINQKQKAHKKARKTKKKRDKDRYKRLQQEVQWEVRQANKKYMEEVSSDYRDNAKKFWSYIKIKGQEWTGVAPVCFTYKNCVRYFYFINQAYNWWLDDMYMKVRLPLPISSNPGMVFPKQHFVDRAQQLRLQNLQDDMRFQRKTMRQMTDRIMELDRMMHSSRMYLESISHKLDKNDVLGISTNKGGLVHVAARHSPYPGTSLTRFQVLDKDVPWNDSNKVMWKEVSPNVRIYGNEGVIVQEAAKIQDAYF</sequence>
<comment type="caution">
    <text evidence="4">The sequence shown here is derived from an EMBL/GenBank/DDBJ whole genome shotgun (WGS) entry which is preliminary data.</text>
</comment>
<evidence type="ECO:0000256" key="1">
    <source>
        <dbReference type="SAM" id="MobiDB-lite"/>
    </source>
</evidence>
<dbReference type="Pfam" id="PF00755">
    <property type="entry name" value="Carn_acyltransf"/>
    <property type="match status" value="1"/>
</dbReference>
<dbReference type="Proteomes" id="UP000683360">
    <property type="component" value="Unassembled WGS sequence"/>
</dbReference>
<dbReference type="Gene3D" id="3.30.559.70">
    <property type="entry name" value="Choline/Carnitine o-acyltransferase, domain 2"/>
    <property type="match status" value="1"/>
</dbReference>
<organism evidence="4 5">
    <name type="scientific">Mytilus edulis</name>
    <name type="common">Blue mussel</name>
    <dbReference type="NCBI Taxonomy" id="6550"/>
    <lineage>
        <taxon>Eukaryota</taxon>
        <taxon>Metazoa</taxon>
        <taxon>Spiralia</taxon>
        <taxon>Lophotrochozoa</taxon>
        <taxon>Mollusca</taxon>
        <taxon>Bivalvia</taxon>
        <taxon>Autobranchia</taxon>
        <taxon>Pteriomorphia</taxon>
        <taxon>Mytilida</taxon>
        <taxon>Mytiloidea</taxon>
        <taxon>Mytilidae</taxon>
        <taxon>Mytilinae</taxon>
        <taxon>Mytilus</taxon>
    </lineage>
</organism>
<evidence type="ECO:0000313" key="5">
    <source>
        <dbReference type="Proteomes" id="UP000683360"/>
    </source>
</evidence>
<accession>A0A8S3SWU5</accession>
<dbReference type="PANTHER" id="PTHR47526">
    <property type="entry name" value="ATP-DEPENDENT DNA HELICASE"/>
    <property type="match status" value="1"/>
</dbReference>
<evidence type="ECO:0000256" key="2">
    <source>
        <dbReference type="SAM" id="SignalP"/>
    </source>
</evidence>
<feature type="domain" description="Choline/carnitine acyltransferase" evidence="3">
    <location>
        <begin position="280"/>
        <end position="320"/>
    </location>
</feature>
<keyword evidence="2" id="KW-0732">Signal</keyword>
<dbReference type="PANTHER" id="PTHR47526:SF3">
    <property type="entry name" value="PHD-TYPE DOMAIN-CONTAINING PROTEIN"/>
    <property type="match status" value="1"/>
</dbReference>
<proteinExistence type="predicted"/>